<evidence type="ECO:0000256" key="4">
    <source>
        <dbReference type="ARBA" id="ARBA00022833"/>
    </source>
</evidence>
<dbReference type="PROSITE" id="PS51805">
    <property type="entry name" value="EPHD"/>
    <property type="match status" value="1"/>
</dbReference>
<name>A0ABU7DRP1_9TELE</name>
<feature type="region of interest" description="Disordered" evidence="7">
    <location>
        <begin position="126"/>
        <end position="147"/>
    </location>
</feature>
<evidence type="ECO:0000256" key="2">
    <source>
        <dbReference type="ARBA" id="ARBA00022723"/>
    </source>
</evidence>
<gene>
    <name evidence="9" type="ORF">CHARACLAT_015154</name>
</gene>
<dbReference type="InterPro" id="IPR034732">
    <property type="entry name" value="EPHD"/>
</dbReference>
<organism evidence="9 10">
    <name type="scientific">Characodon lateralis</name>
    <dbReference type="NCBI Taxonomy" id="208331"/>
    <lineage>
        <taxon>Eukaryota</taxon>
        <taxon>Metazoa</taxon>
        <taxon>Chordata</taxon>
        <taxon>Craniata</taxon>
        <taxon>Vertebrata</taxon>
        <taxon>Euteleostomi</taxon>
        <taxon>Actinopterygii</taxon>
        <taxon>Neopterygii</taxon>
        <taxon>Teleostei</taxon>
        <taxon>Neoteleostei</taxon>
        <taxon>Acanthomorphata</taxon>
        <taxon>Ovalentaria</taxon>
        <taxon>Atherinomorphae</taxon>
        <taxon>Cyprinodontiformes</taxon>
        <taxon>Goodeidae</taxon>
        <taxon>Characodon</taxon>
    </lineage>
</organism>
<feature type="region of interest" description="Disordered" evidence="7">
    <location>
        <begin position="371"/>
        <end position="395"/>
    </location>
</feature>
<evidence type="ECO:0000256" key="3">
    <source>
        <dbReference type="ARBA" id="ARBA00022771"/>
    </source>
</evidence>
<evidence type="ECO:0000313" key="9">
    <source>
        <dbReference type="EMBL" id="MED6277597.1"/>
    </source>
</evidence>
<evidence type="ECO:0000256" key="6">
    <source>
        <dbReference type="SAM" id="Coils"/>
    </source>
</evidence>
<evidence type="ECO:0000256" key="1">
    <source>
        <dbReference type="ARBA" id="ARBA00004123"/>
    </source>
</evidence>
<dbReference type="Pfam" id="PF13771">
    <property type="entry name" value="zf-HC5HC2H"/>
    <property type="match status" value="1"/>
</dbReference>
<dbReference type="PANTHER" id="PTHR12420">
    <property type="entry name" value="PHD FINGER PROTEIN"/>
    <property type="match status" value="1"/>
</dbReference>
<comment type="subcellular location">
    <subcellularLocation>
        <location evidence="1">Nucleus</location>
    </subcellularLocation>
</comment>
<feature type="compositionally biased region" description="Low complexity" evidence="7">
    <location>
        <begin position="191"/>
        <end position="210"/>
    </location>
</feature>
<evidence type="ECO:0000256" key="5">
    <source>
        <dbReference type="ARBA" id="ARBA00023242"/>
    </source>
</evidence>
<feature type="compositionally biased region" description="Basic residues" evidence="7">
    <location>
        <begin position="228"/>
        <end position="237"/>
    </location>
</feature>
<evidence type="ECO:0000313" key="10">
    <source>
        <dbReference type="Proteomes" id="UP001352852"/>
    </source>
</evidence>
<dbReference type="InterPro" id="IPR013083">
    <property type="entry name" value="Znf_RING/FYVE/PHD"/>
</dbReference>
<dbReference type="InterPro" id="IPR001965">
    <property type="entry name" value="Znf_PHD"/>
</dbReference>
<feature type="region of interest" description="Disordered" evidence="7">
    <location>
        <begin position="418"/>
        <end position="453"/>
    </location>
</feature>
<feature type="compositionally biased region" description="Low complexity" evidence="7">
    <location>
        <begin position="378"/>
        <end position="387"/>
    </location>
</feature>
<accession>A0ABU7DRP1</accession>
<keyword evidence="10" id="KW-1185">Reference proteome</keyword>
<feature type="compositionally biased region" description="Basic and acidic residues" evidence="7">
    <location>
        <begin position="211"/>
        <end position="227"/>
    </location>
</feature>
<keyword evidence="6" id="KW-0175">Coiled coil</keyword>
<dbReference type="SMART" id="SM00249">
    <property type="entry name" value="PHD"/>
    <property type="match status" value="1"/>
</dbReference>
<proteinExistence type="predicted"/>
<sequence length="546" mass="60524">MVRQQQQVDSKDTEDQWWFSYNCPPWASTSMLPHTLYSSGIFCTNTPQFDDLFGFSVEDVLKEVKRGGKLCCGRCRRKGATAGCEVKRCKKTFHYPCAIEEGAETFEDNDNETYGLYCLNHNSQVNSSSVNEPKTPPSSRNPSGTGSSREIYCLVCEKEEENISLDRLSSSNAMLYCDEHVPSSRKRKSDPLAARLSSSSSSDSSTASLKSIERKQNFNEPEGEGRASKRKSVKRNRILSDEHSNTDVEGLMPPLESDLEESVQEHESAVPLLISKHSKNPSGSSPGIQVENVRADVNTSEDETVIHSDAESESLLSPVPSRAELHSNPPPQTIPDECPQVQSVEKEVQTIKREFEESSYEQCLVQGPEEHVDRPCVPQQSPAAADPSPEHSKPSGHAPCFSFYNALHKPIYMTVLSSPSPSPPCTPIPESSFCQRPSPAEVSPTQTPPSGPKPDIDSATFWRNCNMAGCTQAIFAEFITEINNISSRIQCDQASQEDYDRALAVMRASGRLADFVTKQDEELERRRMELQRASAALKDMASVLRK</sequence>
<dbReference type="Gene3D" id="3.30.40.10">
    <property type="entry name" value="Zinc/RING finger domain, C3HC4 (zinc finger)"/>
    <property type="match status" value="1"/>
</dbReference>
<keyword evidence="5" id="KW-0539">Nucleus</keyword>
<comment type="caution">
    <text evidence="9">The sequence shown here is derived from an EMBL/GenBank/DDBJ whole genome shotgun (WGS) entry which is preliminary data.</text>
</comment>
<dbReference type="InterPro" id="IPR051188">
    <property type="entry name" value="PHD-type_Zinc_Finger"/>
</dbReference>
<keyword evidence="4" id="KW-0862">Zinc</keyword>
<feature type="compositionally biased region" description="Polar residues" evidence="7">
    <location>
        <begin position="137"/>
        <end position="147"/>
    </location>
</feature>
<protein>
    <recommendedName>
        <fullName evidence="8">PHD-type domain-containing protein</fullName>
    </recommendedName>
</protein>
<feature type="coiled-coil region" evidence="6">
    <location>
        <begin position="513"/>
        <end position="540"/>
    </location>
</feature>
<dbReference type="Proteomes" id="UP001352852">
    <property type="component" value="Unassembled WGS sequence"/>
</dbReference>
<evidence type="ECO:0000259" key="8">
    <source>
        <dbReference type="PROSITE" id="PS51805"/>
    </source>
</evidence>
<keyword evidence="2" id="KW-0479">Metal-binding</keyword>
<evidence type="ECO:0000256" key="7">
    <source>
        <dbReference type="SAM" id="MobiDB-lite"/>
    </source>
</evidence>
<dbReference type="EMBL" id="JAHUTJ010033955">
    <property type="protein sequence ID" value="MED6277597.1"/>
    <property type="molecule type" value="Genomic_DNA"/>
</dbReference>
<feature type="domain" description="PHD-type" evidence="8">
    <location>
        <begin position="1"/>
        <end position="122"/>
    </location>
</feature>
<keyword evidence="3" id="KW-0863">Zinc-finger</keyword>
<reference evidence="9 10" key="1">
    <citation type="submission" date="2021-06" db="EMBL/GenBank/DDBJ databases">
        <authorList>
            <person name="Palmer J.M."/>
        </authorList>
    </citation>
    <scope>NUCLEOTIDE SEQUENCE [LARGE SCALE GENOMIC DNA]</scope>
    <source>
        <strain evidence="9 10">CL_MEX2019</strain>
        <tissue evidence="9">Muscle</tissue>
    </source>
</reference>
<dbReference type="PANTHER" id="PTHR12420:SF4">
    <property type="entry name" value="PHD FINGER PROTEIN 11"/>
    <property type="match status" value="1"/>
</dbReference>
<feature type="region of interest" description="Disordered" evidence="7">
    <location>
        <begin position="180"/>
        <end position="341"/>
    </location>
</feature>